<evidence type="ECO:0000313" key="9">
    <source>
        <dbReference type="EMBL" id="OJD12769.1"/>
    </source>
</evidence>
<dbReference type="Pfam" id="PF13015">
    <property type="entry name" value="PRKCSH_1"/>
    <property type="match status" value="1"/>
</dbReference>
<evidence type="ECO:0000256" key="6">
    <source>
        <dbReference type="SAM" id="MobiDB-lite"/>
    </source>
</evidence>
<dbReference type="Proteomes" id="UP000182235">
    <property type="component" value="Unassembled WGS sequence"/>
</dbReference>
<keyword evidence="2 7" id="KW-0732">Signal</keyword>
<dbReference type="VEuPathDB" id="FungiDB:AJ78_06686"/>
<comment type="caution">
    <text evidence="9">The sequence shown here is derived from an EMBL/GenBank/DDBJ whole genome shotgun (WGS) entry which is preliminary data.</text>
</comment>
<evidence type="ECO:0000256" key="5">
    <source>
        <dbReference type="SAM" id="Coils"/>
    </source>
</evidence>
<dbReference type="GO" id="GO:0017177">
    <property type="term" value="C:glucosidase II complex"/>
    <property type="evidence" value="ECO:0007669"/>
    <property type="project" value="TreeGrafter"/>
</dbReference>
<evidence type="ECO:0000259" key="8">
    <source>
        <dbReference type="PROSITE" id="PS51914"/>
    </source>
</evidence>
<accession>A0A1J9P810</accession>
<feature type="chain" id="PRO_5012159310" description="Glucosidase 2 subunit beta" evidence="7">
    <location>
        <begin position="25"/>
        <end position="568"/>
    </location>
</feature>
<reference evidence="9 10" key="1">
    <citation type="submission" date="2015-07" db="EMBL/GenBank/DDBJ databases">
        <title>Emmonsia species relationships and genome sequence.</title>
        <authorList>
            <consortium name="The Broad Institute Genomics Platform"/>
            <person name="Cuomo C.A."/>
            <person name="Munoz J.F."/>
            <person name="Imamovic A."/>
            <person name="Priest M.E."/>
            <person name="Young S."/>
            <person name="Clay O.K."/>
            <person name="McEwen J.G."/>
        </authorList>
    </citation>
    <scope>NUCLEOTIDE SEQUENCE [LARGE SCALE GENOMIC DNA]</scope>
    <source>
        <strain evidence="9 10">UAMH 9510</strain>
    </source>
</reference>
<evidence type="ECO:0000256" key="1">
    <source>
        <dbReference type="ARBA" id="ARBA00022387"/>
    </source>
</evidence>
<dbReference type="Pfam" id="PF12999">
    <property type="entry name" value="PRKCSH-like"/>
    <property type="match status" value="1"/>
</dbReference>
<dbReference type="GO" id="GO:0006491">
    <property type="term" value="P:N-glycan processing"/>
    <property type="evidence" value="ECO:0007669"/>
    <property type="project" value="TreeGrafter"/>
</dbReference>
<dbReference type="InterPro" id="IPR044865">
    <property type="entry name" value="MRH_dom"/>
</dbReference>
<organism evidence="9 10">
    <name type="scientific">Emergomyces pasteurianus Ep9510</name>
    <dbReference type="NCBI Taxonomy" id="1447872"/>
    <lineage>
        <taxon>Eukaryota</taxon>
        <taxon>Fungi</taxon>
        <taxon>Dikarya</taxon>
        <taxon>Ascomycota</taxon>
        <taxon>Pezizomycotina</taxon>
        <taxon>Eurotiomycetes</taxon>
        <taxon>Eurotiomycetidae</taxon>
        <taxon>Onygenales</taxon>
        <taxon>Ajellomycetaceae</taxon>
        <taxon>Emergomyces</taxon>
    </lineage>
</organism>
<dbReference type="PANTHER" id="PTHR12630:SF1">
    <property type="entry name" value="GLUCOSIDASE 2 SUBUNIT BETA"/>
    <property type="match status" value="1"/>
</dbReference>
<keyword evidence="3" id="KW-0256">Endoplasmic reticulum</keyword>
<feature type="signal peptide" evidence="7">
    <location>
        <begin position="1"/>
        <end position="24"/>
    </location>
</feature>
<proteinExistence type="predicted"/>
<dbReference type="PANTHER" id="PTHR12630">
    <property type="entry name" value="N-LINKED OLIGOSACCHARIDE PROCESSING"/>
    <property type="match status" value="1"/>
</dbReference>
<feature type="coiled-coil region" evidence="5">
    <location>
        <begin position="188"/>
        <end position="267"/>
    </location>
</feature>
<dbReference type="InterPro" id="IPR036055">
    <property type="entry name" value="LDL_receptor-like_sf"/>
</dbReference>
<dbReference type="PROSITE" id="PS51257">
    <property type="entry name" value="PROKAR_LIPOPROTEIN"/>
    <property type="match status" value="1"/>
</dbReference>
<evidence type="ECO:0000256" key="3">
    <source>
        <dbReference type="ARBA" id="ARBA00022824"/>
    </source>
</evidence>
<feature type="region of interest" description="Disordered" evidence="6">
    <location>
        <begin position="388"/>
        <end position="412"/>
    </location>
</feature>
<evidence type="ECO:0000256" key="4">
    <source>
        <dbReference type="ARBA" id="ARBA00023157"/>
    </source>
</evidence>
<sequence>MKRTGNIFVLLGITACSTIGVVGSDASTPPLGVSPEFAKYYKDPSTFTCISNPSVRIPFSAVNDDYCDCPDGSDEPGTSACASISHFSPSDLRDDGVNRTPALPGFFCINKGHKPSVISFQRINDGVCDYELCCDGSDEWAQVGGVKCENRCKEIGKEWQKNEEKRLKSMSVAMKKRRELVATAARLRKEVEDRIPDLQVEIKASELKVENLKAQLDAVRARERGKVVKGQKKGKVNILAGLAKERVEELRGALVEVRNERNQYLARVTHLESLLSKFKEEYNPNFNDEGVKRAVRAWEDYSAREAKVSLDDEIHHQDLDEICKPDSENSGIDWDHWENEPDVEPEIGLLYKLAAYFPDSLIRYFEDKILQLRLFLISNGILADTSRDSDTAESRAVTEARNAVSAEESSLDSLRSQLDDHKSELNMDYGRDSVFFSMKGSCVSKDSGEYTYELCWMEKTKQIPKKGGSHTTMGTFSAFTTITVDEQDPSGKVVPQEKLALEYTNGQTCWNGPARSTKVVLECGEKDEVLKVTEDEKCIYSMFVTTPAACDEISTNGKKARDGRKDEL</sequence>
<gene>
    <name evidence="9" type="ORF">AJ78_06686</name>
</gene>
<dbReference type="OrthoDB" id="28322at2759"/>
<keyword evidence="10" id="KW-1185">Reference proteome</keyword>
<dbReference type="EMBL" id="LGRN01000367">
    <property type="protein sequence ID" value="OJD12769.1"/>
    <property type="molecule type" value="Genomic_DNA"/>
</dbReference>
<evidence type="ECO:0000313" key="10">
    <source>
        <dbReference type="Proteomes" id="UP000182235"/>
    </source>
</evidence>
<feature type="compositionally biased region" description="Basic and acidic residues" evidence="6">
    <location>
        <begin position="388"/>
        <end position="398"/>
    </location>
</feature>
<dbReference type="Gene3D" id="2.70.130.10">
    <property type="entry name" value="Mannose-6-phosphate receptor binding domain"/>
    <property type="match status" value="1"/>
</dbReference>
<dbReference type="SUPFAM" id="SSF57424">
    <property type="entry name" value="LDL receptor-like module"/>
    <property type="match status" value="1"/>
</dbReference>
<evidence type="ECO:0000256" key="7">
    <source>
        <dbReference type="SAM" id="SignalP"/>
    </source>
</evidence>
<dbReference type="STRING" id="1447872.A0A1J9P810"/>
<protein>
    <recommendedName>
        <fullName evidence="1">Glucosidase 2 subunit beta</fullName>
    </recommendedName>
</protein>
<dbReference type="AlphaFoldDB" id="A0A1J9P810"/>
<dbReference type="InterPro" id="IPR009011">
    <property type="entry name" value="Man6P_isomerase_rcpt-bd_dom_sf"/>
</dbReference>
<feature type="domain" description="MRH" evidence="8">
    <location>
        <begin position="440"/>
        <end position="552"/>
    </location>
</feature>
<dbReference type="InterPro" id="IPR028146">
    <property type="entry name" value="PRKCSH_N"/>
</dbReference>
<dbReference type="PROSITE" id="PS51914">
    <property type="entry name" value="MRH"/>
    <property type="match status" value="1"/>
</dbReference>
<keyword evidence="5" id="KW-0175">Coiled coil</keyword>
<dbReference type="SUPFAM" id="SSF50911">
    <property type="entry name" value="Mannose 6-phosphate receptor domain"/>
    <property type="match status" value="1"/>
</dbReference>
<evidence type="ECO:0000256" key="2">
    <source>
        <dbReference type="ARBA" id="ARBA00022729"/>
    </source>
</evidence>
<keyword evidence="4" id="KW-1015">Disulfide bond</keyword>
<dbReference type="InterPro" id="IPR036607">
    <property type="entry name" value="PRKCSH"/>
</dbReference>
<dbReference type="InterPro" id="IPR039794">
    <property type="entry name" value="Gtb1-like"/>
</dbReference>
<name>A0A1J9P810_9EURO</name>